<evidence type="ECO:0000313" key="1">
    <source>
        <dbReference type="EMBL" id="CAB5031910.1"/>
    </source>
</evidence>
<reference evidence="1" key="1">
    <citation type="submission" date="2020-05" db="EMBL/GenBank/DDBJ databases">
        <authorList>
            <person name="Chiriac C."/>
            <person name="Salcher M."/>
            <person name="Ghai R."/>
            <person name="Kavagutti S V."/>
        </authorList>
    </citation>
    <scope>NUCLEOTIDE SEQUENCE</scope>
</reference>
<protein>
    <submittedName>
        <fullName evidence="1">Unannotated protein</fullName>
    </submittedName>
</protein>
<accession>A0A6J7RU24</accession>
<dbReference type="AlphaFoldDB" id="A0A6J7RU24"/>
<name>A0A6J7RU24_9ZZZZ</name>
<proteinExistence type="predicted"/>
<dbReference type="EMBL" id="CAFBPX010000052">
    <property type="protein sequence ID" value="CAB5031910.1"/>
    <property type="molecule type" value="Genomic_DNA"/>
</dbReference>
<gene>
    <name evidence="1" type="ORF">UFOPK4175_00416</name>
</gene>
<organism evidence="1">
    <name type="scientific">freshwater metagenome</name>
    <dbReference type="NCBI Taxonomy" id="449393"/>
    <lineage>
        <taxon>unclassified sequences</taxon>
        <taxon>metagenomes</taxon>
        <taxon>ecological metagenomes</taxon>
    </lineage>
</organism>
<sequence>MNGRAPNRSEKSPASGAMKIGIAVQGRILIPACSGVIP</sequence>